<evidence type="ECO:0000256" key="6">
    <source>
        <dbReference type="SAM" id="MobiDB-lite"/>
    </source>
</evidence>
<organism evidence="9">
    <name type="scientific">Amphimedon queenslandica</name>
    <name type="common">Sponge</name>
    <dbReference type="NCBI Taxonomy" id="400682"/>
    <lineage>
        <taxon>Eukaryota</taxon>
        <taxon>Metazoa</taxon>
        <taxon>Porifera</taxon>
        <taxon>Demospongiae</taxon>
        <taxon>Heteroscleromorpha</taxon>
        <taxon>Haplosclerida</taxon>
        <taxon>Niphatidae</taxon>
        <taxon>Amphimedon</taxon>
    </lineage>
</organism>
<dbReference type="OrthoDB" id="5831905at2759"/>
<dbReference type="InterPro" id="IPR012496">
    <property type="entry name" value="TMC_dom"/>
</dbReference>
<dbReference type="eggNOG" id="ENOG502QQGX">
    <property type="taxonomic scope" value="Eukaryota"/>
</dbReference>
<feature type="transmembrane region" description="Helical" evidence="7">
    <location>
        <begin position="659"/>
        <end position="681"/>
    </location>
</feature>
<evidence type="ECO:0000256" key="7">
    <source>
        <dbReference type="SAM" id="Phobius"/>
    </source>
</evidence>
<evidence type="ECO:0000256" key="4">
    <source>
        <dbReference type="ARBA" id="ARBA00022989"/>
    </source>
</evidence>
<name>A0A1X7V9Z5_AMPQE</name>
<dbReference type="InParanoid" id="A0A1X7V9Z5"/>
<reference evidence="10" key="1">
    <citation type="journal article" date="2010" name="Nature">
        <title>The Amphimedon queenslandica genome and the evolution of animal complexity.</title>
        <authorList>
            <person name="Srivastava M."/>
            <person name="Simakov O."/>
            <person name="Chapman J."/>
            <person name="Fahey B."/>
            <person name="Gauthier M.E."/>
            <person name="Mitros T."/>
            <person name="Richards G.S."/>
            <person name="Conaco C."/>
            <person name="Dacre M."/>
            <person name="Hellsten U."/>
            <person name="Larroux C."/>
            <person name="Putnam N.H."/>
            <person name="Stanke M."/>
            <person name="Adamska M."/>
            <person name="Darling A."/>
            <person name="Degnan S.M."/>
            <person name="Oakley T.H."/>
            <person name="Plachetzki D.C."/>
            <person name="Zhai Y."/>
            <person name="Adamski M."/>
            <person name="Calcino A."/>
            <person name="Cummins S.F."/>
            <person name="Goodstein D.M."/>
            <person name="Harris C."/>
            <person name="Jackson D.J."/>
            <person name="Leys S.P."/>
            <person name="Shu S."/>
            <person name="Woodcroft B.J."/>
            <person name="Vervoort M."/>
            <person name="Kosik K.S."/>
            <person name="Manning G."/>
            <person name="Degnan B.M."/>
            <person name="Rokhsar D.S."/>
        </authorList>
    </citation>
    <scope>NUCLEOTIDE SEQUENCE [LARGE SCALE GENOMIC DNA]</scope>
</reference>
<feature type="region of interest" description="Disordered" evidence="6">
    <location>
        <begin position="810"/>
        <end position="878"/>
    </location>
</feature>
<evidence type="ECO:0000256" key="5">
    <source>
        <dbReference type="ARBA" id="ARBA00023136"/>
    </source>
</evidence>
<comment type="subcellular location">
    <subcellularLocation>
        <location evidence="1">Membrane</location>
        <topology evidence="1">Multi-pass membrane protein</topology>
    </subcellularLocation>
</comment>
<evidence type="ECO:0000313" key="9">
    <source>
        <dbReference type="EnsemblMetazoa" id="Aqu2.1.36836_001"/>
    </source>
</evidence>
<evidence type="ECO:0000256" key="3">
    <source>
        <dbReference type="ARBA" id="ARBA00022692"/>
    </source>
</evidence>
<sequence>MDRHRESSHEQRQRQKMSRTGLSRAGMSESEFMARQRYLENSSTRAISDHSMAVASQPVIPQLLSSNEVHKYVKEQREIINNFRSQPWPMQMKMAALMMYKENVAVYAGQMNTLDTFKDNFSIATGAFRRRFRNIRSSLTIWNSIIKRIEGRFGSSVASFFNFLRWLCALNLIMSFIILAFLVLPQASSGHGLQVPAQIRENGSPLSFIVDGKGYLLEYSVLFHGFYDSGKNEPYVAPPHNPNPAIGTGYKLPLAYLGVIAAIFVVCILAILVRMVKKYKILQKASISEQYLFAWKVFASWDFTITSHETAVYKRLRLTTLLKETIVEADSNDRQTSWKLIVIRLAVHVVLFILLCASAYAIYLAVENIDYSTVSVNFVDALKLGLKGIWLIMRSFQVQAVIVTCNFVFPIMFQVAQLIEQHHPRTALKVMLARLFVLYITSLYVLIIALFTFNRTCENTTTVLTNATFIDSDENYCCWETVMGQELYKLSITHFFAELFSIAVVDIARWIAVKTYICPRISEKFGLAEFNLARNILKLVYGQALVWFGVLFCPLLPIINLLKYILLFYIRALVVSLFNKPPQTLFRVASTKTFYMALLLLNIFLCIFPISYAVIQEVPSTTCGPFRGLPSMSHAVTYEIDRWPVIIQTVVNYVNTPTIIIPLIGLLCIVISYFASLANALKEVNKDLRLQLHLELKAARDKIYRDAIKLKKQDTESEDLSSFSLIRRHEQLQQELNSELTQRFSKTSNTMFSYVRPFEQVQINDSFASGSSSSDSSRIRSDNYTDISTLPRIQASTDIENDELPVTVSTFLPPKNKETLKHHQSAEKERSQQDSEGSVNPQRRHYSAPTPQITVGFVNSIHGRPRSRSTPLWTSNQK</sequence>
<feature type="compositionally biased region" description="Basic and acidic residues" evidence="6">
    <location>
        <begin position="1"/>
        <end position="13"/>
    </location>
</feature>
<dbReference type="EnsemblMetazoa" id="Aqu2.1.36836_001">
    <property type="protein sequence ID" value="Aqu2.1.36836_001"/>
    <property type="gene ID" value="Aqu2.1.36836"/>
</dbReference>
<feature type="compositionally biased region" description="Polar residues" evidence="6">
    <location>
        <begin position="868"/>
        <end position="878"/>
    </location>
</feature>
<feature type="transmembrane region" description="Helical" evidence="7">
    <location>
        <begin position="254"/>
        <end position="276"/>
    </location>
</feature>
<keyword evidence="4 7" id="KW-1133">Transmembrane helix</keyword>
<feature type="transmembrane region" description="Helical" evidence="7">
    <location>
        <begin position="593"/>
        <end position="615"/>
    </location>
</feature>
<feature type="transmembrane region" description="Helical" evidence="7">
    <location>
        <begin position="396"/>
        <end position="419"/>
    </location>
</feature>
<comment type="similarity">
    <text evidence="2">Belongs to the TMC family.</text>
</comment>
<dbReference type="AlphaFoldDB" id="A0A1X7V9Z5"/>
<proteinExistence type="inferred from homology"/>
<feature type="region of interest" description="Disordered" evidence="6">
    <location>
        <begin position="1"/>
        <end position="26"/>
    </location>
</feature>
<feature type="compositionally biased region" description="Basic and acidic residues" evidence="6">
    <location>
        <begin position="815"/>
        <end position="833"/>
    </location>
</feature>
<dbReference type="Proteomes" id="UP000007879">
    <property type="component" value="Unassembled WGS sequence"/>
</dbReference>
<keyword evidence="3 7" id="KW-0812">Transmembrane</keyword>
<evidence type="ECO:0000256" key="1">
    <source>
        <dbReference type="ARBA" id="ARBA00004141"/>
    </source>
</evidence>
<evidence type="ECO:0000259" key="8">
    <source>
        <dbReference type="Pfam" id="PF07810"/>
    </source>
</evidence>
<feature type="transmembrane region" description="Helical" evidence="7">
    <location>
        <begin position="163"/>
        <end position="184"/>
    </location>
</feature>
<dbReference type="KEGG" id="aqu:105312081"/>
<dbReference type="Pfam" id="PF07810">
    <property type="entry name" value="TMC"/>
    <property type="match status" value="1"/>
</dbReference>
<dbReference type="GO" id="GO:0008381">
    <property type="term" value="F:mechanosensitive monoatomic ion channel activity"/>
    <property type="evidence" value="ECO:0007669"/>
    <property type="project" value="TreeGrafter"/>
</dbReference>
<keyword evidence="5 7" id="KW-0472">Membrane</keyword>
<gene>
    <name evidence="9" type="primary">105312081</name>
</gene>
<dbReference type="PANTHER" id="PTHR23302">
    <property type="entry name" value="TRANSMEMBRANE CHANNEL-RELATED"/>
    <property type="match status" value="1"/>
</dbReference>
<dbReference type="InterPro" id="IPR038900">
    <property type="entry name" value="TMC"/>
</dbReference>
<reference evidence="9" key="2">
    <citation type="submission" date="2017-05" db="UniProtKB">
        <authorList>
            <consortium name="EnsemblMetazoa"/>
        </authorList>
    </citation>
    <scope>IDENTIFICATION</scope>
</reference>
<dbReference type="PANTHER" id="PTHR23302:SF40">
    <property type="entry name" value="TRANSMEMBRANE CHANNEL-LIKE PROTEIN"/>
    <property type="match status" value="1"/>
</dbReference>
<feature type="transmembrane region" description="Helical" evidence="7">
    <location>
        <begin position="341"/>
        <end position="366"/>
    </location>
</feature>
<evidence type="ECO:0000313" key="10">
    <source>
        <dbReference type="Proteomes" id="UP000007879"/>
    </source>
</evidence>
<feature type="domain" description="TMC" evidence="8">
    <location>
        <begin position="478"/>
        <end position="588"/>
    </location>
</feature>
<evidence type="ECO:0000256" key="2">
    <source>
        <dbReference type="ARBA" id="ARBA00006510"/>
    </source>
</evidence>
<feature type="transmembrane region" description="Helical" evidence="7">
    <location>
        <begin position="539"/>
        <end position="558"/>
    </location>
</feature>
<protein>
    <recommendedName>
        <fullName evidence="8">TMC domain-containing protein</fullName>
    </recommendedName>
</protein>
<accession>A0A1X7V9Z5</accession>
<dbReference type="STRING" id="400682.A0A1X7V9Z5"/>
<feature type="transmembrane region" description="Helical" evidence="7">
    <location>
        <begin position="431"/>
        <end position="453"/>
    </location>
</feature>
<dbReference type="GO" id="GO:0005886">
    <property type="term" value="C:plasma membrane"/>
    <property type="evidence" value="ECO:0007669"/>
    <property type="project" value="InterPro"/>
</dbReference>
<dbReference type="EnsemblMetazoa" id="XM_019994340.1">
    <property type="protein sequence ID" value="XP_019849899.1"/>
    <property type="gene ID" value="LOC105312081"/>
</dbReference>
<keyword evidence="10" id="KW-1185">Reference proteome</keyword>